<dbReference type="AlphaFoldDB" id="A0A812MH58"/>
<dbReference type="InterPro" id="IPR050188">
    <property type="entry name" value="RluA_PseudoU_synthase"/>
</dbReference>
<proteinExistence type="predicted"/>
<evidence type="ECO:0000313" key="2">
    <source>
        <dbReference type="Proteomes" id="UP000649617"/>
    </source>
</evidence>
<name>A0A812MH58_SYMPI</name>
<dbReference type="EMBL" id="CAJNIZ010007972">
    <property type="protein sequence ID" value="CAE7262991.1"/>
    <property type="molecule type" value="Genomic_DNA"/>
</dbReference>
<dbReference type="Gene3D" id="3.30.2350.10">
    <property type="entry name" value="Pseudouridine synthase"/>
    <property type="match status" value="1"/>
</dbReference>
<dbReference type="Proteomes" id="UP000649617">
    <property type="component" value="Unassembled WGS sequence"/>
</dbReference>
<feature type="non-terminal residue" evidence="1">
    <location>
        <position position="119"/>
    </location>
</feature>
<keyword evidence="2" id="KW-1185">Reference proteome</keyword>
<accession>A0A812MH58</accession>
<dbReference type="GO" id="GO:0003723">
    <property type="term" value="F:RNA binding"/>
    <property type="evidence" value="ECO:0007669"/>
    <property type="project" value="InterPro"/>
</dbReference>
<evidence type="ECO:0000313" key="1">
    <source>
        <dbReference type="EMBL" id="CAE7262991.1"/>
    </source>
</evidence>
<dbReference type="OrthoDB" id="424794at2759"/>
<sequence>VESMGPWTVLELSPVTGRRHQLRIHMAMVGCPIIGDTEHGRKGDGAYGLLLASTQLKLPHPKPEPGGPVVLEFSEPEPEHFERWRRHVATTVERATRPAPATGGCCAGLRRLLPCPWTP</sequence>
<dbReference type="GO" id="GO:0001522">
    <property type="term" value="P:pseudouridine synthesis"/>
    <property type="evidence" value="ECO:0007669"/>
    <property type="project" value="InterPro"/>
</dbReference>
<organism evidence="1 2">
    <name type="scientific">Symbiodinium pilosum</name>
    <name type="common">Dinoflagellate</name>
    <dbReference type="NCBI Taxonomy" id="2952"/>
    <lineage>
        <taxon>Eukaryota</taxon>
        <taxon>Sar</taxon>
        <taxon>Alveolata</taxon>
        <taxon>Dinophyceae</taxon>
        <taxon>Suessiales</taxon>
        <taxon>Symbiodiniaceae</taxon>
        <taxon>Symbiodinium</taxon>
    </lineage>
</organism>
<reference evidence="1" key="1">
    <citation type="submission" date="2021-02" db="EMBL/GenBank/DDBJ databases">
        <authorList>
            <person name="Dougan E. K."/>
            <person name="Rhodes N."/>
            <person name="Thang M."/>
            <person name="Chan C."/>
        </authorList>
    </citation>
    <scope>NUCLEOTIDE SEQUENCE</scope>
</reference>
<dbReference type="PANTHER" id="PTHR21600">
    <property type="entry name" value="MITOCHONDRIAL RNA PSEUDOURIDINE SYNTHASE"/>
    <property type="match status" value="1"/>
</dbReference>
<comment type="caution">
    <text evidence="1">The sequence shown here is derived from an EMBL/GenBank/DDBJ whole genome shotgun (WGS) entry which is preliminary data.</text>
</comment>
<gene>
    <name evidence="1" type="primary">truC</name>
    <name evidence="1" type="ORF">SPIL2461_LOCUS5581</name>
</gene>
<dbReference type="GO" id="GO:0009982">
    <property type="term" value="F:pseudouridine synthase activity"/>
    <property type="evidence" value="ECO:0007669"/>
    <property type="project" value="InterPro"/>
</dbReference>
<protein>
    <submittedName>
        <fullName evidence="1">TruC protein</fullName>
    </submittedName>
</protein>
<dbReference type="SUPFAM" id="SSF55120">
    <property type="entry name" value="Pseudouridine synthase"/>
    <property type="match status" value="1"/>
</dbReference>
<dbReference type="InterPro" id="IPR020103">
    <property type="entry name" value="PsdUridine_synth_cat_dom_sf"/>
</dbReference>